<dbReference type="Pfam" id="PF00480">
    <property type="entry name" value="ROK"/>
    <property type="match status" value="1"/>
</dbReference>
<evidence type="ECO:0000256" key="1">
    <source>
        <dbReference type="ARBA" id="ARBA00006479"/>
    </source>
</evidence>
<evidence type="ECO:0000256" key="2">
    <source>
        <dbReference type="SAM" id="Phobius"/>
    </source>
</evidence>
<comment type="caution">
    <text evidence="3">The sequence shown here is derived from an EMBL/GenBank/DDBJ whole genome shotgun (WGS) entry which is preliminary data.</text>
</comment>
<dbReference type="InterPro" id="IPR049874">
    <property type="entry name" value="ROK_cs"/>
</dbReference>
<dbReference type="PROSITE" id="PS01125">
    <property type="entry name" value="ROK"/>
    <property type="match status" value="1"/>
</dbReference>
<dbReference type="InterPro" id="IPR043129">
    <property type="entry name" value="ATPase_NBD"/>
</dbReference>
<dbReference type="RefSeq" id="WP_302035521.1">
    <property type="nucleotide sequence ID" value="NZ_JAUKPO010000001.1"/>
</dbReference>
<accession>A0ABT8R0D5</accession>
<dbReference type="PANTHER" id="PTHR18964">
    <property type="entry name" value="ROK (REPRESSOR, ORF, KINASE) FAMILY"/>
    <property type="match status" value="1"/>
</dbReference>
<dbReference type="PANTHER" id="PTHR18964:SF149">
    <property type="entry name" value="BIFUNCTIONAL UDP-N-ACETYLGLUCOSAMINE 2-EPIMERASE_N-ACETYLMANNOSAMINE KINASE"/>
    <property type="match status" value="1"/>
</dbReference>
<protein>
    <submittedName>
        <fullName evidence="3">ROK family protein</fullName>
    </submittedName>
</protein>
<keyword evidence="2" id="KW-1133">Transmembrane helix</keyword>
<keyword evidence="2" id="KW-0472">Membrane</keyword>
<feature type="transmembrane region" description="Helical" evidence="2">
    <location>
        <begin position="302"/>
        <end position="322"/>
    </location>
</feature>
<name>A0ABT8R0D5_9BACT</name>
<sequence>MSKTEVVLGIDIGGTNTKLGFVDREGNCLVAATMPTEALTEVGPSKEVELFLQRLYSTADGMFAKISDTCVMKGIGMGVPNGNYYKGTVEMPPNLNWNEIVPLASILEKHYGVPAALTNDANAAALGEMKFGVAKGMRNFLVVTLGTGLGSGFVVNGDIMYGADGFAGELGHVTVNPEGRMCGCGKVGCLETYVSATGIRRTVYKLLADHTEDSEMRRISFDDLTGEMITEAALRGDKIAIEAFDYTSKLLGLKLADTVAITSPEAIILFGGLTRAGAHLLKPTHKYMEQYMMPIFKDKVKLLVSGLTGANTAVLGASALIWNELDKRPQL</sequence>
<dbReference type="InterPro" id="IPR000600">
    <property type="entry name" value="ROK"/>
</dbReference>
<dbReference type="Gene3D" id="3.30.420.40">
    <property type="match status" value="2"/>
</dbReference>
<keyword evidence="4" id="KW-1185">Reference proteome</keyword>
<keyword evidence="2" id="KW-0812">Transmembrane</keyword>
<dbReference type="Proteomes" id="UP001168528">
    <property type="component" value="Unassembled WGS sequence"/>
</dbReference>
<reference evidence="3" key="1">
    <citation type="submission" date="2023-07" db="EMBL/GenBank/DDBJ databases">
        <title>The genome sequence of Rhodocytophaga aerolata KACC 12507.</title>
        <authorList>
            <person name="Zhang X."/>
        </authorList>
    </citation>
    <scope>NUCLEOTIDE SEQUENCE</scope>
    <source>
        <strain evidence="3">KACC 12507</strain>
    </source>
</reference>
<proteinExistence type="inferred from homology"/>
<evidence type="ECO:0000313" key="4">
    <source>
        <dbReference type="Proteomes" id="UP001168528"/>
    </source>
</evidence>
<evidence type="ECO:0000313" key="3">
    <source>
        <dbReference type="EMBL" id="MDO1444718.1"/>
    </source>
</evidence>
<comment type="similarity">
    <text evidence="1">Belongs to the ROK (NagC/XylR) family.</text>
</comment>
<dbReference type="EMBL" id="JAUKPO010000001">
    <property type="protein sequence ID" value="MDO1444718.1"/>
    <property type="molecule type" value="Genomic_DNA"/>
</dbReference>
<organism evidence="3 4">
    <name type="scientific">Rhodocytophaga aerolata</name>
    <dbReference type="NCBI Taxonomy" id="455078"/>
    <lineage>
        <taxon>Bacteria</taxon>
        <taxon>Pseudomonadati</taxon>
        <taxon>Bacteroidota</taxon>
        <taxon>Cytophagia</taxon>
        <taxon>Cytophagales</taxon>
        <taxon>Rhodocytophagaceae</taxon>
        <taxon>Rhodocytophaga</taxon>
    </lineage>
</organism>
<gene>
    <name evidence="3" type="ORF">Q0590_00575</name>
</gene>
<dbReference type="SUPFAM" id="SSF53067">
    <property type="entry name" value="Actin-like ATPase domain"/>
    <property type="match status" value="1"/>
</dbReference>